<reference evidence="3" key="1">
    <citation type="journal article" date="2019" name="Int. J. Syst. Evol. Microbiol.">
        <title>The Global Catalogue of Microorganisms (GCM) 10K type strain sequencing project: providing services to taxonomists for standard genome sequencing and annotation.</title>
        <authorList>
            <consortium name="The Broad Institute Genomics Platform"/>
            <consortium name="The Broad Institute Genome Sequencing Center for Infectious Disease"/>
            <person name="Wu L."/>
            <person name="Ma J."/>
        </authorList>
    </citation>
    <scope>NUCLEOTIDE SEQUENCE [LARGE SCALE GENOMIC DNA]</scope>
    <source>
        <strain evidence="3">JCM 16673</strain>
    </source>
</reference>
<keyword evidence="3" id="KW-1185">Reference proteome</keyword>
<feature type="region of interest" description="Disordered" evidence="1">
    <location>
        <begin position="380"/>
        <end position="410"/>
    </location>
</feature>
<comment type="caution">
    <text evidence="2">The sequence shown here is derived from an EMBL/GenBank/DDBJ whole genome shotgun (WGS) entry which is preliminary data.</text>
</comment>
<evidence type="ECO:0000256" key="1">
    <source>
        <dbReference type="SAM" id="MobiDB-lite"/>
    </source>
</evidence>
<name>A0ABP7SUQ8_9BURK</name>
<sequence length="410" mass="44455">MLLNSMTPIIQPVRTQYVPDNSAKSPGLPAVSNRATTEMTEIAQFQQEASASSLAQHQMQVGQRTLINRLTNPRDRKSGAISGAETAATGKEGNGVKGAGVLAAEGMPESDTVTSRREFGQKEMDRFNQFMLDGGHGQSREDLEELKKKHAESVNGGMDVADVFRRQSSTGKRELSDLTVIMTGSEYGKGAKTIDAPGLLAHIEKNHAPKDVDTALADLQKLVGAEARKRVPDGPGPESHRSFTLCAAFHQMVSSRAIASDMCSRISALGVPPRTTAAEAGRLLLKAPTLDDRTAAPLVNRVANMDALSTTDKAAVCRVVRTAVADLPTTLWPLDGLPQRQNLLNKFDEMSMTEHPSPHPFQSAFPRREQTQRARIMNKAMLGQRPRVSNPLPLDSDDASEDQNSSLMRK</sequence>
<gene>
    <name evidence="2" type="ORF">GCM10022212_09930</name>
</gene>
<protein>
    <submittedName>
        <fullName evidence="2">Uncharacterized protein</fullName>
    </submittedName>
</protein>
<organism evidence="2 3">
    <name type="scientific">Actimicrobium antarcticum</name>
    <dbReference type="NCBI Taxonomy" id="1051899"/>
    <lineage>
        <taxon>Bacteria</taxon>
        <taxon>Pseudomonadati</taxon>
        <taxon>Pseudomonadota</taxon>
        <taxon>Betaproteobacteria</taxon>
        <taxon>Burkholderiales</taxon>
        <taxon>Oxalobacteraceae</taxon>
        <taxon>Actimicrobium</taxon>
    </lineage>
</organism>
<dbReference type="EMBL" id="BAAAZE010000005">
    <property type="protein sequence ID" value="GAA4016694.1"/>
    <property type="molecule type" value="Genomic_DNA"/>
</dbReference>
<evidence type="ECO:0000313" key="2">
    <source>
        <dbReference type="EMBL" id="GAA4016694.1"/>
    </source>
</evidence>
<evidence type="ECO:0000313" key="3">
    <source>
        <dbReference type="Proteomes" id="UP001501353"/>
    </source>
</evidence>
<feature type="region of interest" description="Disordered" evidence="1">
    <location>
        <begin position="73"/>
        <end position="96"/>
    </location>
</feature>
<proteinExistence type="predicted"/>
<dbReference type="Proteomes" id="UP001501353">
    <property type="component" value="Unassembled WGS sequence"/>
</dbReference>
<accession>A0ABP7SUQ8</accession>
<dbReference type="RefSeq" id="WP_344762138.1">
    <property type="nucleotide sequence ID" value="NZ_BAAAZE010000005.1"/>
</dbReference>